<gene>
    <name evidence="1" type="ORF">M8818_004237</name>
</gene>
<keyword evidence="2" id="KW-1185">Reference proteome</keyword>
<dbReference type="EMBL" id="JAMKPW020000021">
    <property type="protein sequence ID" value="KAK8207584.1"/>
    <property type="molecule type" value="Genomic_DNA"/>
</dbReference>
<reference evidence="1" key="1">
    <citation type="submission" date="2024-02" db="EMBL/GenBank/DDBJ databases">
        <title>Metagenome Assembled Genome of Zalaria obscura JY119.</title>
        <authorList>
            <person name="Vighnesh L."/>
            <person name="Jagadeeshwari U."/>
            <person name="Venkata Ramana C."/>
            <person name="Sasikala C."/>
        </authorList>
    </citation>
    <scope>NUCLEOTIDE SEQUENCE</scope>
    <source>
        <strain evidence="1">JY119</strain>
    </source>
</reference>
<comment type="caution">
    <text evidence="1">The sequence shown here is derived from an EMBL/GenBank/DDBJ whole genome shotgun (WGS) entry which is preliminary data.</text>
</comment>
<name>A0ACC3SCK1_9PEZI</name>
<accession>A0ACC3SCK1</accession>
<proteinExistence type="predicted"/>
<dbReference type="Proteomes" id="UP001320706">
    <property type="component" value="Unassembled WGS sequence"/>
</dbReference>
<evidence type="ECO:0000313" key="2">
    <source>
        <dbReference type="Proteomes" id="UP001320706"/>
    </source>
</evidence>
<evidence type="ECO:0000313" key="1">
    <source>
        <dbReference type="EMBL" id="KAK8207584.1"/>
    </source>
</evidence>
<organism evidence="1 2">
    <name type="scientific">Zalaria obscura</name>
    <dbReference type="NCBI Taxonomy" id="2024903"/>
    <lineage>
        <taxon>Eukaryota</taxon>
        <taxon>Fungi</taxon>
        <taxon>Dikarya</taxon>
        <taxon>Ascomycota</taxon>
        <taxon>Pezizomycotina</taxon>
        <taxon>Dothideomycetes</taxon>
        <taxon>Dothideomycetidae</taxon>
        <taxon>Dothideales</taxon>
        <taxon>Zalariaceae</taxon>
        <taxon>Zalaria</taxon>
    </lineage>
</organism>
<protein>
    <submittedName>
        <fullName evidence="1">Uncharacterized protein</fullName>
    </submittedName>
</protein>
<sequence>MTTTTTTPSQPWHAAFPAPTLTAPLMPRTRAMQMLSLQGVGALLIVDVRRTDYEGGVIRGSLNIPAQGFWWNRGMLYELAYKADIEWVVFTCGSSNGRGPRCAAWFLEHVRSVGDENMQVMTLEGGVKGWVKAGPQYTRLMDGYKEEYWKELFADEESKATTAGEKRKAEEDTAQDGKRQAGEGDVVA</sequence>